<keyword evidence="1" id="KW-0812">Transmembrane</keyword>
<evidence type="ECO:0000313" key="2">
    <source>
        <dbReference type="EMBL" id="TYB73362.1"/>
    </source>
</evidence>
<evidence type="ECO:0000313" key="3">
    <source>
        <dbReference type="Proteomes" id="UP000324358"/>
    </source>
</evidence>
<evidence type="ECO:0008006" key="4">
    <source>
        <dbReference type="Google" id="ProtNLM"/>
    </source>
</evidence>
<organism evidence="2 3">
    <name type="scientific">Bizionia algoritergicola</name>
    <dbReference type="NCBI Taxonomy" id="291187"/>
    <lineage>
        <taxon>Bacteria</taxon>
        <taxon>Pseudomonadati</taxon>
        <taxon>Bacteroidota</taxon>
        <taxon>Flavobacteriia</taxon>
        <taxon>Flavobacteriales</taxon>
        <taxon>Flavobacteriaceae</taxon>
        <taxon>Bizionia</taxon>
    </lineage>
</organism>
<dbReference type="AlphaFoldDB" id="A0A5D0QW59"/>
<dbReference type="Proteomes" id="UP000324358">
    <property type="component" value="Unassembled WGS sequence"/>
</dbReference>
<proteinExistence type="predicted"/>
<keyword evidence="1" id="KW-0472">Membrane</keyword>
<dbReference type="EMBL" id="VSKL01000002">
    <property type="protein sequence ID" value="TYB73362.1"/>
    <property type="molecule type" value="Genomic_DNA"/>
</dbReference>
<name>A0A5D0QW59_9FLAO</name>
<comment type="caution">
    <text evidence="2">The sequence shown here is derived from an EMBL/GenBank/DDBJ whole genome shotgun (WGS) entry which is preliminary data.</text>
</comment>
<keyword evidence="3" id="KW-1185">Reference proteome</keyword>
<keyword evidence="1" id="KW-1133">Transmembrane helix</keyword>
<gene>
    <name evidence="2" type="ORF">ES675_06790</name>
</gene>
<evidence type="ECO:0000256" key="1">
    <source>
        <dbReference type="SAM" id="Phobius"/>
    </source>
</evidence>
<reference evidence="2 3" key="1">
    <citation type="submission" date="2019-08" db="EMBL/GenBank/DDBJ databases">
        <title>Genomes of Antarctic Bizionia species.</title>
        <authorList>
            <person name="Bowman J.P."/>
        </authorList>
    </citation>
    <scope>NUCLEOTIDE SEQUENCE [LARGE SCALE GENOMIC DNA]</scope>
    <source>
        <strain evidence="2 3">APA-1</strain>
    </source>
</reference>
<protein>
    <recommendedName>
        <fullName evidence="4">PepSY domain-containing protein</fullName>
    </recommendedName>
</protein>
<accession>A0A5D0QW59</accession>
<dbReference type="OrthoDB" id="9806195at2"/>
<feature type="transmembrane region" description="Helical" evidence="1">
    <location>
        <begin position="16"/>
        <end position="35"/>
    </location>
</feature>
<sequence>MIKRKTAFKIRKTHRYLGLFIGIQFLMWTIGSLYFSRTEIDEIHGNHFKKDEPEQISFNNLMGIAQLKNLQSIQTLELLEIAKEPHYYC</sequence>